<comment type="caution">
    <text evidence="2">The sequence shown here is derived from an EMBL/GenBank/DDBJ whole genome shotgun (WGS) entry which is preliminary data.</text>
</comment>
<keyword evidence="1" id="KW-0472">Membrane</keyword>
<dbReference type="InterPro" id="IPR045713">
    <property type="entry name" value="DUF6069"/>
</dbReference>
<sequence>MNAYQPDPRTTPTVDAKRLWAGGAATAVVAALAAVVGLLLVRDVFDVPVITPATGIGTSQAANLAGHAVVAALIATALLHVLMLTTPRATSFFGWIGVLATLAATLLPFAADATSASRICSAAIYFVVGIAIVTLLTGVAGSARTS</sequence>
<dbReference type="Pfam" id="PF19545">
    <property type="entry name" value="DUF6069"/>
    <property type="match status" value="1"/>
</dbReference>
<evidence type="ECO:0000313" key="3">
    <source>
        <dbReference type="Proteomes" id="UP001597286"/>
    </source>
</evidence>
<gene>
    <name evidence="2" type="ORF">ACFSJG_26905</name>
</gene>
<keyword evidence="1" id="KW-0812">Transmembrane</keyword>
<keyword evidence="1" id="KW-1133">Transmembrane helix</keyword>
<dbReference type="RefSeq" id="WP_378488309.1">
    <property type="nucleotide sequence ID" value="NZ_JBHUFB010000022.1"/>
</dbReference>
<feature type="transmembrane region" description="Helical" evidence="1">
    <location>
        <begin position="20"/>
        <end position="41"/>
    </location>
</feature>
<reference evidence="3" key="1">
    <citation type="journal article" date="2019" name="Int. J. Syst. Evol. Microbiol.">
        <title>The Global Catalogue of Microorganisms (GCM) 10K type strain sequencing project: providing services to taxonomists for standard genome sequencing and annotation.</title>
        <authorList>
            <consortium name="The Broad Institute Genomics Platform"/>
            <consortium name="The Broad Institute Genome Sequencing Center for Infectious Disease"/>
            <person name="Wu L."/>
            <person name="Ma J."/>
        </authorList>
    </citation>
    <scope>NUCLEOTIDE SEQUENCE [LARGE SCALE GENOMIC DNA]</scope>
    <source>
        <strain evidence="3">DT72</strain>
    </source>
</reference>
<evidence type="ECO:0000313" key="2">
    <source>
        <dbReference type="EMBL" id="MFD1815862.1"/>
    </source>
</evidence>
<protein>
    <submittedName>
        <fullName evidence="2">DUF6069 family protein</fullName>
    </submittedName>
</protein>
<feature type="transmembrane region" description="Helical" evidence="1">
    <location>
        <begin position="92"/>
        <end position="111"/>
    </location>
</feature>
<organism evidence="2 3">
    <name type="scientific">Rhodococcus gannanensis</name>
    <dbReference type="NCBI Taxonomy" id="1960308"/>
    <lineage>
        <taxon>Bacteria</taxon>
        <taxon>Bacillati</taxon>
        <taxon>Actinomycetota</taxon>
        <taxon>Actinomycetes</taxon>
        <taxon>Mycobacteriales</taxon>
        <taxon>Nocardiaceae</taxon>
        <taxon>Rhodococcus</taxon>
    </lineage>
</organism>
<evidence type="ECO:0000256" key="1">
    <source>
        <dbReference type="SAM" id="Phobius"/>
    </source>
</evidence>
<feature type="transmembrane region" description="Helical" evidence="1">
    <location>
        <begin position="123"/>
        <end position="143"/>
    </location>
</feature>
<accession>A0ABW4PE23</accession>
<dbReference type="Proteomes" id="UP001597286">
    <property type="component" value="Unassembled WGS sequence"/>
</dbReference>
<feature type="transmembrane region" description="Helical" evidence="1">
    <location>
        <begin position="62"/>
        <end position="86"/>
    </location>
</feature>
<keyword evidence="3" id="KW-1185">Reference proteome</keyword>
<proteinExistence type="predicted"/>
<dbReference type="EMBL" id="JBHUFB010000022">
    <property type="protein sequence ID" value="MFD1815862.1"/>
    <property type="molecule type" value="Genomic_DNA"/>
</dbReference>
<name>A0ABW4PE23_9NOCA</name>